<evidence type="ECO:0000313" key="1">
    <source>
        <dbReference type="EMBL" id="MCI4391045.1"/>
    </source>
</evidence>
<organism evidence="1 2">
    <name type="scientific">Pangasianodon gigas</name>
    <name type="common">Mekong giant catfish</name>
    <name type="synonym">Pangasius gigas</name>
    <dbReference type="NCBI Taxonomy" id="30993"/>
    <lineage>
        <taxon>Eukaryota</taxon>
        <taxon>Metazoa</taxon>
        <taxon>Chordata</taxon>
        <taxon>Craniata</taxon>
        <taxon>Vertebrata</taxon>
        <taxon>Euteleostomi</taxon>
        <taxon>Actinopterygii</taxon>
        <taxon>Neopterygii</taxon>
        <taxon>Teleostei</taxon>
        <taxon>Ostariophysi</taxon>
        <taxon>Siluriformes</taxon>
        <taxon>Pangasiidae</taxon>
        <taxon>Pangasianodon</taxon>
    </lineage>
</organism>
<reference evidence="1 2" key="1">
    <citation type="journal article" date="2022" name="bioRxiv">
        <title>An ancient truncated duplication of the anti-Mullerian hormone receptor type 2 gene is a potential conserved master sex determinant in the Pangasiidae catfish family.</title>
        <authorList>
            <person name="Wen M."/>
            <person name="Pan Q."/>
            <person name="Jouanno E."/>
            <person name="Montfort J."/>
            <person name="Zahm M."/>
            <person name="Cabau C."/>
            <person name="Klopp C."/>
            <person name="Iampietro C."/>
            <person name="Roques C."/>
            <person name="Bouchez O."/>
            <person name="Castinel A."/>
            <person name="Donnadieu C."/>
            <person name="Parrinello H."/>
            <person name="Poncet C."/>
            <person name="Belmonte E."/>
            <person name="Gautier V."/>
            <person name="Avarre J.-C."/>
            <person name="Dugue R."/>
            <person name="Gustiano R."/>
            <person name="Ha T.T.T."/>
            <person name="Campet M."/>
            <person name="Sriphairoj K."/>
            <person name="Ribolli J."/>
            <person name="de Almeida F.L."/>
            <person name="Desvignes T."/>
            <person name="Postlethwait J.H."/>
            <person name="Bucao C.F."/>
            <person name="Robinson-Rechavi M."/>
            <person name="Bobe J."/>
            <person name="Herpin A."/>
            <person name="Guiguen Y."/>
        </authorList>
    </citation>
    <scope>NUCLEOTIDE SEQUENCE [LARGE SCALE GENOMIC DNA]</scope>
    <source>
        <strain evidence="1">YG-Dec2019</strain>
    </source>
</reference>
<dbReference type="Proteomes" id="UP000829447">
    <property type="component" value="Linkage Group LG21"/>
</dbReference>
<accession>A0ACC5XJP8</accession>
<proteinExistence type="predicted"/>
<comment type="caution">
    <text evidence="1">The sequence shown here is derived from an EMBL/GenBank/DDBJ whole genome shotgun (WGS) entry which is preliminary data.</text>
</comment>
<protein>
    <submittedName>
        <fullName evidence="1">Uncharacterized protein</fullName>
    </submittedName>
</protein>
<evidence type="ECO:0000313" key="2">
    <source>
        <dbReference type="Proteomes" id="UP000829447"/>
    </source>
</evidence>
<gene>
    <name evidence="1" type="ORF">PGIGA_G00129830</name>
</gene>
<dbReference type="EMBL" id="CM040474">
    <property type="protein sequence ID" value="MCI4391045.1"/>
    <property type="molecule type" value="Genomic_DNA"/>
</dbReference>
<name>A0ACC5XJP8_PANGG</name>
<keyword evidence="2" id="KW-1185">Reference proteome</keyword>
<sequence>MTLSLVHRLSFPGPLLVKQRMIPCECLRIMKATHKLLFALCPMLVLVFIYYSSGKLHLHIWGYKSHVHVESSLSLKVTNPKAIPKVITGPNGPERYGATNDIIRASLHMIERQKVDIVAKGQRVDSAFDKQGFLLELDGKLPVESSHHYGNLSTGACKSGYAAAKMAAIFPKFVKPAPMFLDRNFKRLAKVHNYLPPFGLKTQDKIIDTILTATKTYGLSPELDRLSCKRCIIVGNGGILANKSLGSHIDKYDIVVRLNQAPVSGYTRDVGSKTTMRITYPEGAFHKPDYYEKDSLFVVLAFKPIDFKWLKYMIFKEKWQGTEGFWKPVAQFVPKEPSEMRILNPYFIQEAAFQFIGLPLNNGLMGKGNIPTLGTVAITMALHNCDEVAVAGFGYDMNTPHAPLHYYETVKMSAIKESWTHNISKEKEFLQKLVKANVITDLTKGI</sequence>